<dbReference type="EMBL" id="LR877154">
    <property type="protein sequence ID" value="CAD2217935.1"/>
    <property type="molecule type" value="Genomic_DNA"/>
</dbReference>
<reference evidence="1 2" key="1">
    <citation type="submission" date="2020-08" db="EMBL/GenBank/DDBJ databases">
        <authorList>
            <person name="Newling K."/>
            <person name="Davey J."/>
            <person name="Forrester S."/>
        </authorList>
    </citation>
    <scope>NUCLEOTIDE SEQUENCE [LARGE SCALE GENOMIC DNA]</scope>
    <source>
        <strain evidence="2">Crithidia deanei Carvalho (ATCC PRA-265)</strain>
    </source>
</reference>
<dbReference type="Proteomes" id="UP000515908">
    <property type="component" value="Chromosome 10"/>
</dbReference>
<evidence type="ECO:0000313" key="2">
    <source>
        <dbReference type="Proteomes" id="UP000515908"/>
    </source>
</evidence>
<organism evidence="1 2">
    <name type="scientific">Angomonas deanei</name>
    <dbReference type="NCBI Taxonomy" id="59799"/>
    <lineage>
        <taxon>Eukaryota</taxon>
        <taxon>Discoba</taxon>
        <taxon>Euglenozoa</taxon>
        <taxon>Kinetoplastea</taxon>
        <taxon>Metakinetoplastina</taxon>
        <taxon>Trypanosomatida</taxon>
        <taxon>Trypanosomatidae</taxon>
        <taxon>Strigomonadinae</taxon>
        <taxon>Angomonas</taxon>
    </lineage>
</organism>
<dbReference type="AlphaFoldDB" id="A0A7G2CF28"/>
<sequence length="406" mass="47110">MRKLFVRSCSWQKRFIASYNSAPLTHELLIENYPVKAEGKNILDLLTKTENTVQHWKLNKWELRVPPFLSGPEKENYLLLLNMVKSLFLQRKAESEQIRHDITTVCNIAGISEQELFDKNRQWLQEVSANLRWKGEVNKAKMLRDSFLRLEVNGSKNYKLLERLCCMYGLGILGTFDDAFGGLIEEDPRTKKLTVSKENYFQELLSEIVTKYPDFDIIFQFLGFTGNNGYRNALRKFMGMIIAGKHGKESVGSGDRVLFYDKKNAEILFDFADSKNSISTNDSVYGLPDFFVMRNTDIYLITIASDNHWLRARQVPHPKQVEGIARRCCFVFGLDYDSVRVKQLLLPPAYVDDRSIERICQSLGVSVADAEKVFPWLKLYKKELDETDIDYCELEKTVNNEEWVKL</sequence>
<evidence type="ECO:0000313" key="1">
    <source>
        <dbReference type="EMBL" id="CAD2217935.1"/>
    </source>
</evidence>
<protein>
    <submittedName>
        <fullName evidence="1">Uncharacterized protein</fullName>
    </submittedName>
</protein>
<dbReference type="VEuPathDB" id="TriTrypDB:ADEAN_000542100"/>
<proteinExistence type="predicted"/>
<gene>
    <name evidence="1" type="ORF">ADEAN_000542100</name>
</gene>
<keyword evidence="2" id="KW-1185">Reference proteome</keyword>
<accession>A0A7G2CF28</accession>
<name>A0A7G2CF28_9TRYP</name>